<evidence type="ECO:0000256" key="1">
    <source>
        <dbReference type="SAM" id="MobiDB-lite"/>
    </source>
</evidence>
<name>A0ABQ9H9G5_9NEOP</name>
<sequence length="506" mass="56090">MERHRNAWVGETGDPRENPLTSGIDRHDPHMRKSGSPRWGAGCLTTPPPRPPLKVTVLLLSVSTFNIRDGVTATHLFLDRRFVERYVSELSIMYANLPFLFEATNRKLNRPSSRAFSETHQKLHQPNPRGKGPCHKKGQVIVLGNVRNWSFINNGADMPLQVIAQCMLCGVMSAWHSSLVSCRQYNGTANNVRTVPDDHVNRHPRCVFPAVENSKAIDCFYVSQAQDANQNSATSSVPNLEIAVQQKTASIDICGKYIVIRLLASHLYQPDTIPGGFAPRFSHVGIVPDDAACRWVFFYSGISRSLPFLSGAAPYSARFTLIGSQDLVVKSRQNIFTHSLTATNYAFKTPGPRAVYVLVTEHSTPLSGCTNQQRGNCESYKTAPALIFFVNTRAHVSDSWRACQWNPPFPFLHPGAAVAERLDCSPPNKVIRVKSRAGSLRIFASGNLAGRYRWWAGFLGYLPVLPSVHYGTASCCLWCMTTPNSMTHSAGTTSRAHRRRKSARAA</sequence>
<feature type="compositionally biased region" description="Basic residues" evidence="1">
    <location>
        <begin position="495"/>
        <end position="506"/>
    </location>
</feature>
<feature type="region of interest" description="Disordered" evidence="1">
    <location>
        <begin position="486"/>
        <end position="506"/>
    </location>
</feature>
<organism evidence="2 3">
    <name type="scientific">Dryococelus australis</name>
    <dbReference type="NCBI Taxonomy" id="614101"/>
    <lineage>
        <taxon>Eukaryota</taxon>
        <taxon>Metazoa</taxon>
        <taxon>Ecdysozoa</taxon>
        <taxon>Arthropoda</taxon>
        <taxon>Hexapoda</taxon>
        <taxon>Insecta</taxon>
        <taxon>Pterygota</taxon>
        <taxon>Neoptera</taxon>
        <taxon>Polyneoptera</taxon>
        <taxon>Phasmatodea</taxon>
        <taxon>Verophasmatodea</taxon>
        <taxon>Anareolatae</taxon>
        <taxon>Phasmatidae</taxon>
        <taxon>Eurycanthinae</taxon>
        <taxon>Dryococelus</taxon>
    </lineage>
</organism>
<feature type="region of interest" description="Disordered" evidence="1">
    <location>
        <begin position="112"/>
        <end position="134"/>
    </location>
</feature>
<feature type="region of interest" description="Disordered" evidence="1">
    <location>
        <begin position="1"/>
        <end position="46"/>
    </location>
</feature>
<accession>A0ABQ9H9G5</accession>
<reference evidence="2 3" key="1">
    <citation type="submission" date="2023-02" db="EMBL/GenBank/DDBJ databases">
        <title>LHISI_Scaffold_Assembly.</title>
        <authorList>
            <person name="Stuart O.P."/>
            <person name="Cleave R."/>
            <person name="Magrath M.J.L."/>
            <person name="Mikheyev A.S."/>
        </authorList>
    </citation>
    <scope>NUCLEOTIDE SEQUENCE [LARGE SCALE GENOMIC DNA]</scope>
    <source>
        <strain evidence="2">Daus_M_001</strain>
        <tissue evidence="2">Leg muscle</tissue>
    </source>
</reference>
<protein>
    <submittedName>
        <fullName evidence="2">Uncharacterized protein</fullName>
    </submittedName>
</protein>
<gene>
    <name evidence="2" type="ORF">PR048_017412</name>
</gene>
<dbReference type="EMBL" id="JARBHB010000006">
    <property type="protein sequence ID" value="KAJ8880939.1"/>
    <property type="molecule type" value="Genomic_DNA"/>
</dbReference>
<keyword evidence="3" id="KW-1185">Reference proteome</keyword>
<evidence type="ECO:0000313" key="3">
    <source>
        <dbReference type="Proteomes" id="UP001159363"/>
    </source>
</evidence>
<dbReference type="Proteomes" id="UP001159363">
    <property type="component" value="Chromosome 5"/>
</dbReference>
<evidence type="ECO:0000313" key="2">
    <source>
        <dbReference type="EMBL" id="KAJ8880939.1"/>
    </source>
</evidence>
<proteinExistence type="predicted"/>
<comment type="caution">
    <text evidence="2">The sequence shown here is derived from an EMBL/GenBank/DDBJ whole genome shotgun (WGS) entry which is preliminary data.</text>
</comment>